<dbReference type="SUPFAM" id="SSF49899">
    <property type="entry name" value="Concanavalin A-like lectins/glucanases"/>
    <property type="match status" value="1"/>
</dbReference>
<comment type="caution">
    <text evidence="1">The sequence shown here is derived from an EMBL/GenBank/DDBJ whole genome shotgun (WGS) entry which is preliminary data.</text>
</comment>
<evidence type="ECO:0000313" key="2">
    <source>
        <dbReference type="Proteomes" id="UP000321926"/>
    </source>
</evidence>
<dbReference type="PROSITE" id="PS51257">
    <property type="entry name" value="PROKAR_LIPOPROTEIN"/>
    <property type="match status" value="1"/>
</dbReference>
<dbReference type="RefSeq" id="WP_147920910.1">
    <property type="nucleotide sequence ID" value="NZ_VRTY01000017.1"/>
</dbReference>
<dbReference type="OrthoDB" id="9814380at2"/>
<accession>A0A5C8KB54</accession>
<dbReference type="EMBL" id="VRTY01000017">
    <property type="protein sequence ID" value="TXK49366.1"/>
    <property type="molecule type" value="Genomic_DNA"/>
</dbReference>
<dbReference type="GO" id="GO:0004553">
    <property type="term" value="F:hydrolase activity, hydrolyzing O-glycosyl compounds"/>
    <property type="evidence" value="ECO:0007669"/>
    <property type="project" value="UniProtKB-ARBA"/>
</dbReference>
<protein>
    <submittedName>
        <fullName evidence="1">LamG domain-containing protein</fullName>
    </submittedName>
</protein>
<dbReference type="Pfam" id="PF13385">
    <property type="entry name" value="Laminin_G_3"/>
    <property type="match status" value="1"/>
</dbReference>
<dbReference type="Gene3D" id="2.60.120.200">
    <property type="match status" value="1"/>
</dbReference>
<evidence type="ECO:0000313" key="1">
    <source>
        <dbReference type="EMBL" id="TXK49366.1"/>
    </source>
</evidence>
<sequence>MKLSGIYKNKQVAGLALAAALLTSCEYDGNPNKLDDVNPADYAGKVDGYSSSDEIYPNNLIAYWSFDDTKNELVSGTAPTASANDRFVDGGVRGKALDLNAGWIYFAQQFENFKTDNLKSFTISHWVQILNNGSNRTMTFQLARPGMFNGNINIALNTNAFPATDVDNLKIQPTFNTIGGGMQDNINTQRDNPGDANYVPYITPRIGADRWVHIVVTYDGTSGTFNIWSNGIKAGAFSSRGVGDNLFNAFEPSEVIIGANYNSIPGKEVNDDTNFAPMTGRIDEIRVFDIPLPDAHIRSLYNLGLVNQ</sequence>
<dbReference type="Proteomes" id="UP000321926">
    <property type="component" value="Unassembled WGS sequence"/>
</dbReference>
<keyword evidence="2" id="KW-1185">Reference proteome</keyword>
<dbReference type="GO" id="GO:0005975">
    <property type="term" value="P:carbohydrate metabolic process"/>
    <property type="evidence" value="ECO:0007669"/>
    <property type="project" value="UniProtKB-ARBA"/>
</dbReference>
<dbReference type="InterPro" id="IPR013320">
    <property type="entry name" value="ConA-like_dom_sf"/>
</dbReference>
<dbReference type="AlphaFoldDB" id="A0A5C8KB54"/>
<name>A0A5C8KB54_9BACT</name>
<gene>
    <name evidence="1" type="ORF">FVR03_06415</name>
</gene>
<proteinExistence type="predicted"/>
<reference evidence="1 2" key="1">
    <citation type="submission" date="2019-08" db="EMBL/GenBank/DDBJ databases">
        <authorList>
            <person name="Shi S."/>
        </authorList>
    </citation>
    <scope>NUCLEOTIDE SEQUENCE [LARGE SCALE GENOMIC DNA]</scope>
    <source>
        <strain evidence="1 2">GY10130</strain>
    </source>
</reference>
<organism evidence="1 2">
    <name type="scientific">Pontibacter qinzhouensis</name>
    <dbReference type="NCBI Taxonomy" id="2603253"/>
    <lineage>
        <taxon>Bacteria</taxon>
        <taxon>Pseudomonadati</taxon>
        <taxon>Bacteroidota</taxon>
        <taxon>Cytophagia</taxon>
        <taxon>Cytophagales</taxon>
        <taxon>Hymenobacteraceae</taxon>
        <taxon>Pontibacter</taxon>
    </lineage>
</organism>